<name>A0ABY8CTR1_9HYPH</name>
<feature type="transmembrane region" description="Helical" evidence="1">
    <location>
        <begin position="6"/>
        <end position="28"/>
    </location>
</feature>
<keyword evidence="1" id="KW-0472">Membrane</keyword>
<evidence type="ECO:0000256" key="1">
    <source>
        <dbReference type="SAM" id="Phobius"/>
    </source>
</evidence>
<proteinExistence type="predicted"/>
<protein>
    <submittedName>
        <fullName evidence="2">Uncharacterized protein</fullName>
    </submittedName>
</protein>
<organism evidence="2 3">
    <name type="scientific">Sinorhizobium numidicum</name>
    <dbReference type="NCBI Taxonomy" id="680248"/>
    <lineage>
        <taxon>Bacteria</taxon>
        <taxon>Pseudomonadati</taxon>
        <taxon>Pseudomonadota</taxon>
        <taxon>Alphaproteobacteria</taxon>
        <taxon>Hyphomicrobiales</taxon>
        <taxon>Rhizobiaceae</taxon>
        <taxon>Sinorhizobium/Ensifer group</taxon>
        <taxon>Sinorhizobium</taxon>
    </lineage>
</organism>
<evidence type="ECO:0000313" key="2">
    <source>
        <dbReference type="EMBL" id="WEX82040.1"/>
    </source>
</evidence>
<keyword evidence="1" id="KW-0812">Transmembrane</keyword>
<evidence type="ECO:0000313" key="3">
    <source>
        <dbReference type="Proteomes" id="UP001235547"/>
    </source>
</evidence>
<keyword evidence="1" id="KW-1133">Transmembrane helix</keyword>
<dbReference type="RefSeq" id="WP_280732788.1">
    <property type="nucleotide sequence ID" value="NZ_CP120368.1"/>
</dbReference>
<gene>
    <name evidence="2" type="ORF">PYH38_004265</name>
</gene>
<keyword evidence="3" id="KW-1185">Reference proteome</keyword>
<sequence length="45" mass="4786">MIITMMFFAGLALDIGSLAVALVAFVLAERAIYPLFREPSAGRAA</sequence>
<reference evidence="2 3" key="1">
    <citation type="submission" date="2023-03" db="EMBL/GenBank/DDBJ databases">
        <authorList>
            <person name="Kaur S."/>
            <person name="Espinosa-Saiz D."/>
            <person name="Velazquez E."/>
            <person name="Menendez E."/>
            <person name="diCenzo G.C."/>
        </authorList>
    </citation>
    <scope>NUCLEOTIDE SEQUENCE [LARGE SCALE GENOMIC DNA]</scope>
    <source>
        <strain evidence="2 3">LMG 27395</strain>
    </source>
</reference>
<accession>A0ABY8CTR1</accession>
<dbReference type="EMBL" id="CP120371">
    <property type="protein sequence ID" value="WEX82040.1"/>
    <property type="molecule type" value="Genomic_DNA"/>
</dbReference>
<dbReference type="Proteomes" id="UP001235547">
    <property type="component" value="Chromosome 1"/>
</dbReference>